<protein>
    <submittedName>
        <fullName evidence="2">IS1380 family transposase</fullName>
    </submittedName>
</protein>
<dbReference type="InterPro" id="IPR047960">
    <property type="entry name" value="Transpos_IS1380"/>
</dbReference>
<dbReference type="InterPro" id="IPR025668">
    <property type="entry name" value="Tnp_DDE_dom"/>
</dbReference>
<organism evidence="2 3">
    <name type="scientific">Roseomonas genomospecies 6</name>
    <dbReference type="NCBI Taxonomy" id="214106"/>
    <lineage>
        <taxon>Bacteria</taxon>
        <taxon>Pseudomonadati</taxon>
        <taxon>Pseudomonadota</taxon>
        <taxon>Alphaproteobacteria</taxon>
        <taxon>Acetobacterales</taxon>
        <taxon>Roseomonadaceae</taxon>
        <taxon>Roseomonas</taxon>
    </lineage>
</organism>
<evidence type="ECO:0000313" key="2">
    <source>
        <dbReference type="EMBL" id="KAA0675622.1"/>
    </source>
</evidence>
<evidence type="ECO:0000259" key="1">
    <source>
        <dbReference type="Pfam" id="PF13701"/>
    </source>
</evidence>
<dbReference type="SUPFAM" id="SSF53098">
    <property type="entry name" value="Ribonuclease H-like"/>
    <property type="match status" value="1"/>
</dbReference>
<dbReference type="NCBIfam" id="NF033539">
    <property type="entry name" value="transpos_IS1380"/>
    <property type="match status" value="1"/>
</dbReference>
<sequence>MVDPTLPLPGLSPVAGKPVIGRFDGGRLSSDGGLLVLREVEKRLQVAERLAACIVDPRDPLRTVHSLADIIGFRLLAIAAGYEDGNDADSLRSDPLFKMALERLPSARDLCSQSTVSRLENLPDARALLRMGHALVDLYCASFRHVPKRIVLDVDDTFDTVHGGQQLRLFNAHYDEYGFQPIVVFDGDGRFVTAVLRPAKRPKGTEIRAFLRRLLRGIRANWPNTDILLRADGHYACPEVLDWCEAEGLDYVLGLPTSRTLRRHVTTLEASTAARFQAVPGADKVRRFKEFYDGASTWSRVRRIVARVEAGAQGTDTRFIVTNLRHGTGRGLYEGLYCARGQAENHIKAWKAHLAADRTSCTRATANQFRLFLHAGAYWLLWSLRAVMPKRSRWRVIQFDTLRLRLVKIAARIVEMKTQIKVHLPTSAPDQAIIHLALGRLPRLTS</sequence>
<dbReference type="EMBL" id="QOKW01000079">
    <property type="protein sequence ID" value="KAA0675622.1"/>
    <property type="molecule type" value="Genomic_DNA"/>
</dbReference>
<dbReference type="InterPro" id="IPR012337">
    <property type="entry name" value="RNaseH-like_sf"/>
</dbReference>
<proteinExistence type="predicted"/>
<dbReference type="Proteomes" id="UP000480854">
    <property type="component" value="Unassembled WGS sequence"/>
</dbReference>
<dbReference type="AlphaFoldDB" id="A0A9W7NDN5"/>
<keyword evidence="3" id="KW-1185">Reference proteome</keyword>
<comment type="caution">
    <text evidence="2">The sequence shown here is derived from an EMBL/GenBank/DDBJ whole genome shotgun (WGS) entry which is preliminary data.</text>
</comment>
<dbReference type="RefSeq" id="WP_149472618.1">
    <property type="nucleotide sequence ID" value="NZ_QOKW01000079.1"/>
</dbReference>
<reference evidence="2 3" key="1">
    <citation type="submission" date="2018-07" db="EMBL/GenBank/DDBJ databases">
        <title>Genome sequence of Azospirillum sp. ATCC 49961.</title>
        <authorList>
            <person name="Sant'Anna F.H."/>
            <person name="Baldani J.I."/>
            <person name="Zilli J.E."/>
            <person name="Reis V.M."/>
            <person name="Hartmann A."/>
            <person name="Cruz L."/>
            <person name="de Souza E.M."/>
            <person name="de Oliveira Pedrosa F."/>
            <person name="Passaglia L.M.P."/>
        </authorList>
    </citation>
    <scope>NUCLEOTIDE SEQUENCE [LARGE SCALE GENOMIC DNA]</scope>
    <source>
        <strain evidence="2 3">ATCC 49961</strain>
    </source>
</reference>
<dbReference type="Pfam" id="PF13701">
    <property type="entry name" value="DDE_Tnp_1_4"/>
    <property type="match status" value="1"/>
</dbReference>
<feature type="domain" description="Transposase DDE" evidence="1">
    <location>
        <begin position="12"/>
        <end position="445"/>
    </location>
</feature>
<dbReference type="OrthoDB" id="476248at2"/>
<evidence type="ECO:0000313" key="3">
    <source>
        <dbReference type="Proteomes" id="UP000480854"/>
    </source>
</evidence>
<accession>A0A9W7NDN5</accession>
<name>A0A9W7NDN5_9PROT</name>
<gene>
    <name evidence="2" type="ORF">DS843_30770</name>
</gene>